<keyword evidence="2" id="KW-1185">Reference proteome</keyword>
<sequence>MAGFLGFLSPSLSAQTVWTGEGSDANWSTAENWSLPLLVGDDLVFEGDLLTTNNNDHLASVGSITFADGAEAFVLQGDGLTVGGHFLNDSAEVQTIDLDVSFGTGSHQFRDSDTGASDSDLETFVFNGALDYGTGRAFPNEQNVEIILNGPGTGVGSVAGAWQATGPSTFRTNNTTYLEVNEGTALGTGYLQLNGATYLSSSTGVTVANCFVIGTGSLHFENEHVTFANGAVTHNTAGETEAAIVAAGGNRSIVVHHAATTTVAGDIYLSDADSTRTLTLNFQNSGTVEVTGNIHDNLANPGGGGLPSNLNLVGEGGTLILSGSANTFSGSLSLQGSCQLVVNSNNQLSDSATVSIEAAGGALLNLNHSGTEVVTELLIDGVSQGTGTFGAIGSGAAQEVAGLAGSGLLEVLPTAPDGAWNGGGSDNNWTTAENWVGEVVPVPGESEVLTFAGSTRPTANNDFPVETVFGQLSYFTDATSFTLTGHSLVLGNAHILENGSSRDQVIDLPLSFMGSADKTLNTGGQRISFEQPIAFGEHRLFPNQMGGTLSFQAPGTGPGRLLGIFGLNSSTESGVHTVMRVNAANTVLELGHSQALGEGGVQINSPTQLLATEALTGENAVGNTFIVGNSNLEISGSQDLELSGTTQNFQGQLGDTGVSAGAIISAGSSGQNRILSISNTGKTEISGAVYLNDTTAANRVLSIPVLSSAGETLLSGPIVGHVTGGAGNPAQPSGHLSYQGDGVAAGATGGVITVSGNNTYNGDTSIIAGAYVKLAHEQALGAVEVVAEITTEADWTAGSNEVRADEVAGVEIGNGVSGPGIPPGATVTAIGELTTEGYYEVTISETLTANASYPTEVTFSTSGEAQPAGTTIGVDFNNSGTLDLNGFTIAEPILALAGTGSGGGGALVNTGSGPASLTAGIAGVSESSIGGTGAISTPWLASDSSALVTKIGAGTFTTDGAEANRGISWQILEGEVVLANSAGAGAEGEVIIDGATARLTLAGSNGDLISDGSSVTIANGGVLALQASEIETVATLVLAGVAQEPGTYGASGSEAEIIDDLHFSGSGVLQVTSAGGGYAAWASGFPALVDPSPGLDPDGDGLPSAVEWVLGGDPTDATDAAWAPQGELAMDGFQFAFRRSDEADQAADTTIAVAYSPSLQPDSWVVAEDGSEGVTVVTEEDFHGPGVDRVLVTLPPTLATGNKLFVRLEVGID</sequence>
<dbReference type="EMBL" id="JAENIO010000026">
    <property type="protein sequence ID" value="MBK1834569.1"/>
    <property type="molecule type" value="Genomic_DNA"/>
</dbReference>
<dbReference type="RefSeq" id="WP_200392005.1">
    <property type="nucleotide sequence ID" value="NZ_JAENIO010000026.1"/>
</dbReference>
<gene>
    <name evidence="1" type="ORF">JIN78_10900</name>
</gene>
<evidence type="ECO:0000313" key="1">
    <source>
        <dbReference type="EMBL" id="MBK1834569.1"/>
    </source>
</evidence>
<evidence type="ECO:0008006" key="3">
    <source>
        <dbReference type="Google" id="ProtNLM"/>
    </source>
</evidence>
<reference evidence="1" key="1">
    <citation type="submission" date="2021-01" db="EMBL/GenBank/DDBJ databases">
        <title>Modified the classification status of verrucomicrobia.</title>
        <authorList>
            <person name="Feng X."/>
        </authorList>
    </citation>
    <scope>NUCLEOTIDE SEQUENCE</scope>
    <source>
        <strain evidence="1">KCTC 12986</strain>
    </source>
</reference>
<organism evidence="1 2">
    <name type="scientific">Roseibacillus ishigakijimensis</name>
    <dbReference type="NCBI Taxonomy" id="454146"/>
    <lineage>
        <taxon>Bacteria</taxon>
        <taxon>Pseudomonadati</taxon>
        <taxon>Verrucomicrobiota</taxon>
        <taxon>Verrucomicrobiia</taxon>
        <taxon>Verrucomicrobiales</taxon>
        <taxon>Verrucomicrobiaceae</taxon>
        <taxon>Roseibacillus</taxon>
    </lineage>
</organism>
<proteinExistence type="predicted"/>
<dbReference type="Proteomes" id="UP000604083">
    <property type="component" value="Unassembled WGS sequence"/>
</dbReference>
<name>A0A934RND0_9BACT</name>
<accession>A0A934RND0</accession>
<dbReference type="AlphaFoldDB" id="A0A934RND0"/>
<comment type="caution">
    <text evidence="1">The sequence shown here is derived from an EMBL/GenBank/DDBJ whole genome shotgun (WGS) entry which is preliminary data.</text>
</comment>
<protein>
    <recommendedName>
        <fullName evidence="3">Autotransporter-associated beta strand repeat-containing protein</fullName>
    </recommendedName>
</protein>
<evidence type="ECO:0000313" key="2">
    <source>
        <dbReference type="Proteomes" id="UP000604083"/>
    </source>
</evidence>